<proteinExistence type="predicted"/>
<gene>
    <name evidence="1" type="ORF">Amon02_001307600</name>
</gene>
<comment type="caution">
    <text evidence="1">The sequence shown here is derived from an EMBL/GenBank/DDBJ whole genome shotgun (WGS) entry which is preliminary data.</text>
</comment>
<keyword evidence="2" id="KW-1185">Reference proteome</keyword>
<accession>A0ACB5UCJ1</accession>
<sequence>MAYDYEYSDEINIRSAKKNLKTLIRSASALPIRPTSLSGVLHPETIFEESGKSRSSSNGSVGTVRRNSCGVDGRETGAKMEAGAGGVGGLFSVGRYKQEIETDDNAYDDNLEDDGEDDEDYLEIGDTRLDLANSDFEFFNECVIQR</sequence>
<reference evidence="1" key="1">
    <citation type="submission" date="2023-04" db="EMBL/GenBank/DDBJ databases">
        <title>Ambrosiozyma monospora NBRC 10751.</title>
        <authorList>
            <person name="Ichikawa N."/>
            <person name="Sato H."/>
            <person name="Tonouchi N."/>
        </authorList>
    </citation>
    <scope>NUCLEOTIDE SEQUENCE</scope>
    <source>
        <strain evidence="1">NBRC 10751</strain>
    </source>
</reference>
<evidence type="ECO:0000313" key="2">
    <source>
        <dbReference type="Proteomes" id="UP001165064"/>
    </source>
</evidence>
<evidence type="ECO:0000313" key="1">
    <source>
        <dbReference type="EMBL" id="GMF07866.1"/>
    </source>
</evidence>
<dbReference type="EMBL" id="BSXS01016508">
    <property type="protein sequence ID" value="GMF07866.1"/>
    <property type="molecule type" value="Genomic_DNA"/>
</dbReference>
<dbReference type="Proteomes" id="UP001165064">
    <property type="component" value="Unassembled WGS sequence"/>
</dbReference>
<name>A0ACB5UCJ1_AMBMO</name>
<organism evidence="1 2">
    <name type="scientific">Ambrosiozyma monospora</name>
    <name type="common">Yeast</name>
    <name type="synonym">Endomycopsis monosporus</name>
    <dbReference type="NCBI Taxonomy" id="43982"/>
    <lineage>
        <taxon>Eukaryota</taxon>
        <taxon>Fungi</taxon>
        <taxon>Dikarya</taxon>
        <taxon>Ascomycota</taxon>
        <taxon>Saccharomycotina</taxon>
        <taxon>Pichiomycetes</taxon>
        <taxon>Pichiales</taxon>
        <taxon>Pichiaceae</taxon>
        <taxon>Ambrosiozyma</taxon>
    </lineage>
</organism>
<protein>
    <submittedName>
        <fullName evidence="1">Unnamed protein product</fullName>
    </submittedName>
</protein>